<protein>
    <submittedName>
        <fullName evidence="3">von Willebrand factor type A domain-containing protein</fullName>
    </submittedName>
</protein>
<dbReference type="InterPro" id="IPR002035">
    <property type="entry name" value="VWF_A"/>
</dbReference>
<dbReference type="PANTHER" id="PTHR22550:SF18">
    <property type="entry name" value="VWFA DOMAIN-CONTAINING PROTEIN"/>
    <property type="match status" value="1"/>
</dbReference>
<feature type="transmembrane region" description="Helical" evidence="1">
    <location>
        <begin position="315"/>
        <end position="335"/>
    </location>
</feature>
<proteinExistence type="predicted"/>
<reference evidence="3 4" key="1">
    <citation type="submission" date="2017-08" db="EMBL/GenBank/DDBJ databases">
        <title>Lysobacter sylvestris genome.</title>
        <authorList>
            <person name="Zhang D.-C."/>
            <person name="Albuquerque L."/>
            <person name="Franca L."/>
            <person name="Froufe H.J.C."/>
            <person name="Barroso C."/>
            <person name="Egas C."/>
            <person name="Da Costa M."/>
            <person name="Margesin R."/>
        </authorList>
    </citation>
    <scope>NUCLEOTIDE SEQUENCE [LARGE SCALE GENOMIC DNA]</scope>
    <source>
        <strain evidence="3 4">AM20-91</strain>
    </source>
</reference>
<keyword evidence="1" id="KW-0812">Transmembrane</keyword>
<feature type="transmembrane region" description="Helical" evidence="1">
    <location>
        <begin position="16"/>
        <end position="36"/>
    </location>
</feature>
<accession>A0A2K1PX37</accession>
<dbReference type="InterPro" id="IPR036465">
    <property type="entry name" value="vWFA_dom_sf"/>
</dbReference>
<feature type="domain" description="VWFA" evidence="2">
    <location>
        <begin position="100"/>
        <end position="295"/>
    </location>
</feature>
<evidence type="ECO:0000259" key="2">
    <source>
        <dbReference type="PROSITE" id="PS50234"/>
    </source>
</evidence>
<comment type="caution">
    <text evidence="3">The sequence shown here is derived from an EMBL/GenBank/DDBJ whole genome shotgun (WGS) entry which is preliminary data.</text>
</comment>
<dbReference type="SUPFAM" id="SSF53300">
    <property type="entry name" value="vWA-like"/>
    <property type="match status" value="1"/>
</dbReference>
<keyword evidence="1" id="KW-1133">Transmembrane helix</keyword>
<dbReference type="Gene3D" id="3.40.50.410">
    <property type="entry name" value="von Willebrand factor, type A domain"/>
    <property type="match status" value="1"/>
</dbReference>
<dbReference type="InterPro" id="IPR050768">
    <property type="entry name" value="UPF0353/GerABKA_families"/>
</dbReference>
<sequence>MTAWLHHLWPHDWSLAWPWLLWAIPLAWLAWILLPVRQSQAAALKFPDAEALARVEDGAAGIVHRGAPWLAWLAWTLLCIAAARPQSLGPAVLPPSSGRGMMLAVDLSGSMETPDMALGNETVDRLTAAKAVMSDFLDRRGGDRVGLIVFGDRAFVLAPITADLATVRQQLRDSVVGLPGTSTALGDAIALAVKRLRAVPAQERVLILLTDGVATAGVIEPLKAAELAQIAGVRVYTIGVGGGELQQSFFGIPVSTSGGDDEVDEATLQKVAQLTGGRYYRARDARQLSGIYGEIERLEPVKTQGKAIRPRIEHYFPLLLAACGLFVLAFAINAWRRRG</sequence>
<dbReference type="AlphaFoldDB" id="A0A2K1PX37"/>
<dbReference type="PANTHER" id="PTHR22550">
    <property type="entry name" value="SPORE GERMINATION PROTEIN"/>
    <property type="match status" value="1"/>
</dbReference>
<name>A0A2K1PX37_9GAMM</name>
<gene>
    <name evidence="3" type="ORF">Lysil_1531</name>
</gene>
<keyword evidence="4" id="KW-1185">Reference proteome</keyword>
<dbReference type="SMART" id="SM00327">
    <property type="entry name" value="VWA"/>
    <property type="match status" value="1"/>
</dbReference>
<dbReference type="RefSeq" id="WP_103075966.1">
    <property type="nucleotide sequence ID" value="NZ_NPZB01000002.1"/>
</dbReference>
<dbReference type="InterPro" id="IPR033881">
    <property type="entry name" value="vWA_BatA_type"/>
</dbReference>
<dbReference type="EMBL" id="NPZB01000002">
    <property type="protein sequence ID" value="PNS07355.1"/>
    <property type="molecule type" value="Genomic_DNA"/>
</dbReference>
<dbReference type="Pfam" id="PF13519">
    <property type="entry name" value="VWA_2"/>
    <property type="match status" value="1"/>
</dbReference>
<organism evidence="3 4">
    <name type="scientific">Solilutibacter silvestris</name>
    <dbReference type="NCBI Taxonomy" id="1645665"/>
    <lineage>
        <taxon>Bacteria</taxon>
        <taxon>Pseudomonadati</taxon>
        <taxon>Pseudomonadota</taxon>
        <taxon>Gammaproteobacteria</taxon>
        <taxon>Lysobacterales</taxon>
        <taxon>Lysobacteraceae</taxon>
        <taxon>Solilutibacter</taxon>
    </lineage>
</organism>
<evidence type="ECO:0000313" key="4">
    <source>
        <dbReference type="Proteomes" id="UP000236220"/>
    </source>
</evidence>
<dbReference type="OrthoDB" id="6206554at2"/>
<dbReference type="Proteomes" id="UP000236220">
    <property type="component" value="Unassembled WGS sequence"/>
</dbReference>
<dbReference type="CDD" id="cd01467">
    <property type="entry name" value="vWA_BatA_type"/>
    <property type="match status" value="1"/>
</dbReference>
<evidence type="ECO:0000256" key="1">
    <source>
        <dbReference type="SAM" id="Phobius"/>
    </source>
</evidence>
<evidence type="ECO:0000313" key="3">
    <source>
        <dbReference type="EMBL" id="PNS07355.1"/>
    </source>
</evidence>
<keyword evidence="1" id="KW-0472">Membrane</keyword>
<dbReference type="PROSITE" id="PS50234">
    <property type="entry name" value="VWFA"/>
    <property type="match status" value="1"/>
</dbReference>